<evidence type="ECO:0000313" key="2">
    <source>
        <dbReference type="Proteomes" id="UP001145114"/>
    </source>
</evidence>
<organism evidence="1 2">
    <name type="scientific">Spiromyces aspiralis</name>
    <dbReference type="NCBI Taxonomy" id="68401"/>
    <lineage>
        <taxon>Eukaryota</taxon>
        <taxon>Fungi</taxon>
        <taxon>Fungi incertae sedis</taxon>
        <taxon>Zoopagomycota</taxon>
        <taxon>Kickxellomycotina</taxon>
        <taxon>Kickxellomycetes</taxon>
        <taxon>Kickxellales</taxon>
        <taxon>Kickxellaceae</taxon>
        <taxon>Spiromyces</taxon>
    </lineage>
</organism>
<feature type="non-terminal residue" evidence="1">
    <location>
        <position position="295"/>
    </location>
</feature>
<reference evidence="1" key="1">
    <citation type="submission" date="2022-06" db="EMBL/GenBank/DDBJ databases">
        <title>Phylogenomic reconstructions and comparative analyses of Kickxellomycotina fungi.</title>
        <authorList>
            <person name="Reynolds N.K."/>
            <person name="Stajich J.E."/>
            <person name="Barry K."/>
            <person name="Grigoriev I.V."/>
            <person name="Crous P."/>
            <person name="Smith M.E."/>
        </authorList>
    </citation>
    <scope>NUCLEOTIDE SEQUENCE</scope>
    <source>
        <strain evidence="1">RSA 2271</strain>
    </source>
</reference>
<comment type="caution">
    <text evidence="1">The sequence shown here is derived from an EMBL/GenBank/DDBJ whole genome shotgun (WGS) entry which is preliminary data.</text>
</comment>
<name>A0ACC1HT50_9FUNG</name>
<dbReference type="EMBL" id="JAMZIH010002993">
    <property type="protein sequence ID" value="KAJ1677094.1"/>
    <property type="molecule type" value="Genomic_DNA"/>
</dbReference>
<evidence type="ECO:0000313" key="1">
    <source>
        <dbReference type="EMBL" id="KAJ1677094.1"/>
    </source>
</evidence>
<sequence length="295" mass="32843">NTTSDASGCADKTNREQASGQHSGGTPARNRLGRLKRSFSRLKPHPGGGGSSSNSSNGEQSADKERPPEGNAQEDEDRTESFRFITFLSRPRGCDLEHPPPSVLATAWSRGEQGVLTLKWSELVHLNRAFMSFYLTDERGVLRGEICKQRQEQIDVEAKARHDDIFGGLELPSVRNSKLLSPSYPVHCLPPIYEMCWQLLVMIFSCSLAIRLVCDDPSVFDEDNEADASPLSPLDSRHNKETRWRAHHYQPTISGVLRDTQALSANTGSQLGLETRLGVLTWFPNLRYLEIDGIP</sequence>
<accession>A0ACC1HT50</accession>
<protein>
    <submittedName>
        <fullName evidence="1">Uncharacterized protein</fullName>
    </submittedName>
</protein>
<feature type="non-terminal residue" evidence="1">
    <location>
        <position position="1"/>
    </location>
</feature>
<keyword evidence="2" id="KW-1185">Reference proteome</keyword>
<gene>
    <name evidence="1" type="ORF">EV182_006891</name>
</gene>
<proteinExistence type="predicted"/>
<dbReference type="Proteomes" id="UP001145114">
    <property type="component" value="Unassembled WGS sequence"/>
</dbReference>